<name>A0A9P5YEN1_9AGAR</name>
<evidence type="ECO:0000313" key="4">
    <source>
        <dbReference type="Proteomes" id="UP000807353"/>
    </source>
</evidence>
<comment type="caution">
    <text evidence="3">The sequence shown here is derived from an EMBL/GenBank/DDBJ whole genome shotgun (WGS) entry which is preliminary data.</text>
</comment>
<dbReference type="GO" id="GO:0032182">
    <property type="term" value="F:ubiquitin-like protein binding"/>
    <property type="evidence" value="ECO:0007669"/>
    <property type="project" value="TreeGrafter"/>
</dbReference>
<dbReference type="PROSITE" id="PS51229">
    <property type="entry name" value="DCUN1"/>
    <property type="match status" value="1"/>
</dbReference>
<dbReference type="Pfam" id="PF03556">
    <property type="entry name" value="Cullin_binding"/>
    <property type="match status" value="1"/>
</dbReference>
<dbReference type="AlphaFoldDB" id="A0A9P5YEN1"/>
<dbReference type="GO" id="GO:0031624">
    <property type="term" value="F:ubiquitin conjugating enzyme binding"/>
    <property type="evidence" value="ECO:0007669"/>
    <property type="project" value="TreeGrafter"/>
</dbReference>
<dbReference type="GO" id="GO:0097602">
    <property type="term" value="F:cullin family protein binding"/>
    <property type="evidence" value="ECO:0007669"/>
    <property type="project" value="TreeGrafter"/>
</dbReference>
<dbReference type="Gene3D" id="1.10.238.200">
    <property type="entry name" value="Cullin, PONY binding domain"/>
    <property type="match status" value="1"/>
</dbReference>
<dbReference type="InterPro" id="IPR005176">
    <property type="entry name" value="PONY_dom"/>
</dbReference>
<dbReference type="GO" id="GO:0045116">
    <property type="term" value="P:protein neddylation"/>
    <property type="evidence" value="ECO:0007669"/>
    <property type="project" value="TreeGrafter"/>
</dbReference>
<dbReference type="GO" id="GO:0000151">
    <property type="term" value="C:ubiquitin ligase complex"/>
    <property type="evidence" value="ECO:0007669"/>
    <property type="project" value="TreeGrafter"/>
</dbReference>
<dbReference type="PANTHER" id="PTHR12281">
    <property type="entry name" value="RP42 RELATED"/>
    <property type="match status" value="1"/>
</dbReference>
<keyword evidence="4" id="KW-1185">Reference proteome</keyword>
<dbReference type="EMBL" id="MU150242">
    <property type="protein sequence ID" value="KAF9466265.1"/>
    <property type="molecule type" value="Genomic_DNA"/>
</dbReference>
<evidence type="ECO:0000313" key="3">
    <source>
        <dbReference type="EMBL" id="KAF9466265.1"/>
    </source>
</evidence>
<dbReference type="Proteomes" id="UP000807353">
    <property type="component" value="Unassembled WGS sequence"/>
</dbReference>
<evidence type="ECO:0000256" key="1">
    <source>
        <dbReference type="RuleBase" id="RU410713"/>
    </source>
</evidence>
<dbReference type="InterPro" id="IPR042460">
    <property type="entry name" value="DCN1-like_PONY"/>
</dbReference>
<proteinExistence type="predicted"/>
<organism evidence="3 4">
    <name type="scientific">Collybia nuda</name>
    <dbReference type="NCBI Taxonomy" id="64659"/>
    <lineage>
        <taxon>Eukaryota</taxon>
        <taxon>Fungi</taxon>
        <taxon>Dikarya</taxon>
        <taxon>Basidiomycota</taxon>
        <taxon>Agaricomycotina</taxon>
        <taxon>Agaricomycetes</taxon>
        <taxon>Agaricomycetidae</taxon>
        <taxon>Agaricales</taxon>
        <taxon>Tricholomatineae</taxon>
        <taxon>Clitocybaceae</taxon>
        <taxon>Collybia</taxon>
    </lineage>
</organism>
<sequence length="148" mass="17074">MRDLENLLISKIEPQKRSTKKEQYDKTKYWTYCENTKAAFQNLYMFCFALAKQEQSRNIEMETAVALWSVLLVPRYPLMSEVLGFIDEKGSYKATNKDLWTMMLEFCETVNPNLCDYEGDGAWPTLLDDFVIWKKGPAGDVGGEVGTE</sequence>
<evidence type="ECO:0000259" key="2">
    <source>
        <dbReference type="PROSITE" id="PS51229"/>
    </source>
</evidence>
<dbReference type="OrthoDB" id="27198at2759"/>
<comment type="function">
    <text evidence="1">Neddylation of cullins play an essential role in the regulation of SCF-type complexes activity.</text>
</comment>
<gene>
    <name evidence="3" type="ORF">BDZ94DRAFT_206561</name>
</gene>
<accession>A0A9P5YEN1</accession>
<dbReference type="InterPro" id="IPR014764">
    <property type="entry name" value="DCN-prot"/>
</dbReference>
<feature type="domain" description="DCUN1" evidence="2">
    <location>
        <begin position="1"/>
        <end position="135"/>
    </location>
</feature>
<reference evidence="3" key="1">
    <citation type="submission" date="2020-11" db="EMBL/GenBank/DDBJ databases">
        <authorList>
            <consortium name="DOE Joint Genome Institute"/>
            <person name="Ahrendt S."/>
            <person name="Riley R."/>
            <person name="Andreopoulos W."/>
            <person name="Labutti K."/>
            <person name="Pangilinan J."/>
            <person name="Ruiz-Duenas F.J."/>
            <person name="Barrasa J.M."/>
            <person name="Sanchez-Garcia M."/>
            <person name="Camarero S."/>
            <person name="Miyauchi S."/>
            <person name="Serrano A."/>
            <person name="Linde D."/>
            <person name="Babiker R."/>
            <person name="Drula E."/>
            <person name="Ayuso-Fernandez I."/>
            <person name="Pacheco R."/>
            <person name="Padilla G."/>
            <person name="Ferreira P."/>
            <person name="Barriuso J."/>
            <person name="Kellner H."/>
            <person name="Castanera R."/>
            <person name="Alfaro M."/>
            <person name="Ramirez L."/>
            <person name="Pisabarro A.G."/>
            <person name="Kuo A."/>
            <person name="Tritt A."/>
            <person name="Lipzen A."/>
            <person name="He G."/>
            <person name="Yan M."/>
            <person name="Ng V."/>
            <person name="Cullen D."/>
            <person name="Martin F."/>
            <person name="Rosso M.-N."/>
            <person name="Henrissat B."/>
            <person name="Hibbett D."/>
            <person name="Martinez A.T."/>
            <person name="Grigoriev I.V."/>
        </authorList>
    </citation>
    <scope>NUCLEOTIDE SEQUENCE</scope>
    <source>
        <strain evidence="3">CBS 247.69</strain>
    </source>
</reference>
<protein>
    <recommendedName>
        <fullName evidence="1">Defective in cullin neddylation protein</fullName>
    </recommendedName>
</protein>